<dbReference type="RefSeq" id="WP_343937178.1">
    <property type="nucleotide sequence ID" value="NZ_BAAABU010000018.1"/>
</dbReference>
<dbReference type="InterPro" id="IPR036513">
    <property type="entry name" value="STAS_dom_sf"/>
</dbReference>
<dbReference type="Gene3D" id="3.30.750.24">
    <property type="entry name" value="STAS domain"/>
    <property type="match status" value="1"/>
</dbReference>
<evidence type="ECO:0000313" key="3">
    <source>
        <dbReference type="Proteomes" id="UP001500416"/>
    </source>
</evidence>
<comment type="caution">
    <text evidence="2">The sequence shown here is derived from an EMBL/GenBank/DDBJ whole genome shotgun (WGS) entry which is preliminary data.</text>
</comment>
<dbReference type="SUPFAM" id="SSF52091">
    <property type="entry name" value="SpoIIaa-like"/>
    <property type="match status" value="1"/>
</dbReference>
<dbReference type="Proteomes" id="UP001500416">
    <property type="component" value="Unassembled WGS sequence"/>
</dbReference>
<keyword evidence="3" id="KW-1185">Reference proteome</keyword>
<dbReference type="PROSITE" id="PS50801">
    <property type="entry name" value="STAS"/>
    <property type="match status" value="1"/>
</dbReference>
<protein>
    <recommendedName>
        <fullName evidence="1">STAS domain-containing protein</fullName>
    </recommendedName>
</protein>
<dbReference type="CDD" id="cd07043">
    <property type="entry name" value="STAS_anti-anti-sigma_factors"/>
    <property type="match status" value="1"/>
</dbReference>
<dbReference type="EMBL" id="BAAABU010000018">
    <property type="protein sequence ID" value="GAA0250734.1"/>
    <property type="molecule type" value="Genomic_DNA"/>
</dbReference>
<organism evidence="2 3">
    <name type="scientific">Saccharothrix mutabilis subsp. mutabilis</name>
    <dbReference type="NCBI Taxonomy" id="66855"/>
    <lineage>
        <taxon>Bacteria</taxon>
        <taxon>Bacillati</taxon>
        <taxon>Actinomycetota</taxon>
        <taxon>Actinomycetes</taxon>
        <taxon>Pseudonocardiales</taxon>
        <taxon>Pseudonocardiaceae</taxon>
        <taxon>Saccharothrix</taxon>
    </lineage>
</organism>
<proteinExistence type="predicted"/>
<dbReference type="InterPro" id="IPR002645">
    <property type="entry name" value="STAS_dom"/>
</dbReference>
<gene>
    <name evidence="2" type="ORF">GCM10010492_58700</name>
</gene>
<name>A0ABN0UHF4_9PSEU</name>
<accession>A0ABN0UHF4</accession>
<feature type="domain" description="STAS" evidence="1">
    <location>
        <begin position="4"/>
        <end position="115"/>
    </location>
</feature>
<reference evidence="2 3" key="1">
    <citation type="journal article" date="2019" name="Int. J. Syst. Evol. Microbiol.">
        <title>The Global Catalogue of Microorganisms (GCM) 10K type strain sequencing project: providing services to taxonomists for standard genome sequencing and annotation.</title>
        <authorList>
            <consortium name="The Broad Institute Genomics Platform"/>
            <consortium name="The Broad Institute Genome Sequencing Center for Infectious Disease"/>
            <person name="Wu L."/>
            <person name="Ma J."/>
        </authorList>
    </citation>
    <scope>NUCLEOTIDE SEQUENCE [LARGE SCALE GENOMIC DNA]</scope>
    <source>
        <strain evidence="2 3">JCM 3380</strain>
    </source>
</reference>
<evidence type="ECO:0000313" key="2">
    <source>
        <dbReference type="EMBL" id="GAA0250734.1"/>
    </source>
</evidence>
<evidence type="ECO:0000259" key="1">
    <source>
        <dbReference type="PROSITE" id="PS50801"/>
    </source>
</evidence>
<sequence>MTGSRLKATPHGDAIVVSPHGRLDPSTYTALREELLKHVAEGPSAVIVVLGPNLDVVSDPLTSVFATVWLRTNPWSGTPLILVATTGAQRRLVVRTGLSRFLPCYDRLDAALDATTALPERRRDEARLTADNEAAPLAQDFTRRTCAAWQLPDVVPHAVPVAGHLAETMPRARGVTLVVTAELFPSRLTLATRHRGGPPRRTTTSPDLARVRRLTVACGSLPTFGDGPLLWASLLVRPR</sequence>